<accession>A0A9K3CSL0</accession>
<evidence type="ECO:0000313" key="1">
    <source>
        <dbReference type="EMBL" id="GIQ82426.1"/>
    </source>
</evidence>
<sequence>MRMMSVWSRAGQPVERLFERGVHRLAVAALGEFPTNAPTASEALTTLTRIAEGDQDRCVGVYESGVLAPFLASTEDPDTHWKVGRIAMYLMRVLAQDGTGTDRL</sequence>
<reference evidence="1 2" key="1">
    <citation type="journal article" date="2018" name="PLoS ONE">
        <title>The draft genome of Kipferlia bialata reveals reductive genome evolution in fornicate parasites.</title>
        <authorList>
            <person name="Tanifuji G."/>
            <person name="Takabayashi S."/>
            <person name="Kume K."/>
            <person name="Takagi M."/>
            <person name="Nakayama T."/>
            <person name="Kamikawa R."/>
            <person name="Inagaki Y."/>
            <person name="Hashimoto T."/>
        </authorList>
    </citation>
    <scope>NUCLEOTIDE SEQUENCE [LARGE SCALE GENOMIC DNA]</scope>
    <source>
        <strain evidence="1">NY0173</strain>
    </source>
</reference>
<evidence type="ECO:0000313" key="2">
    <source>
        <dbReference type="Proteomes" id="UP000265618"/>
    </source>
</evidence>
<proteinExistence type="predicted"/>
<name>A0A9K3CSL0_9EUKA</name>
<keyword evidence="2" id="KW-1185">Reference proteome</keyword>
<gene>
    <name evidence="1" type="ORF">KIPB_003562</name>
</gene>
<dbReference type="Proteomes" id="UP000265618">
    <property type="component" value="Unassembled WGS sequence"/>
</dbReference>
<comment type="caution">
    <text evidence="1">The sequence shown here is derived from an EMBL/GenBank/DDBJ whole genome shotgun (WGS) entry which is preliminary data.</text>
</comment>
<dbReference type="EMBL" id="BDIP01000691">
    <property type="protein sequence ID" value="GIQ82426.1"/>
    <property type="molecule type" value="Genomic_DNA"/>
</dbReference>
<protein>
    <submittedName>
        <fullName evidence="1">Uncharacterized protein</fullName>
    </submittedName>
</protein>
<dbReference type="AlphaFoldDB" id="A0A9K3CSL0"/>
<organism evidence="1 2">
    <name type="scientific">Kipferlia bialata</name>
    <dbReference type="NCBI Taxonomy" id="797122"/>
    <lineage>
        <taxon>Eukaryota</taxon>
        <taxon>Metamonada</taxon>
        <taxon>Carpediemonas-like organisms</taxon>
        <taxon>Kipferlia</taxon>
    </lineage>
</organism>